<dbReference type="HOGENOM" id="CLU_012893_0_2_9"/>
<dbReference type="InterPro" id="IPR002528">
    <property type="entry name" value="MATE_fam"/>
</dbReference>
<reference evidence="12" key="2">
    <citation type="submission" date="2015-02" db="EMBL/GenBank/DDBJ databases">
        <title>Complete Genome Sequence of Pelosinus fermentans JBW45.</title>
        <authorList>
            <person name="De Leon K.B."/>
            <person name="Utturkar S.M."/>
            <person name="Camilleri L.B."/>
            <person name="Arkin A.P."/>
            <person name="Fields M.W."/>
            <person name="Brown S.D."/>
            <person name="Wall J.D."/>
        </authorList>
    </citation>
    <scope>NUCLEOTIDE SEQUENCE [LARGE SCALE GENOMIC DNA]</scope>
    <source>
        <strain evidence="12">JBW45</strain>
    </source>
</reference>
<dbReference type="InterPro" id="IPR051327">
    <property type="entry name" value="MATE_MepA_subfamily"/>
</dbReference>
<evidence type="ECO:0000256" key="7">
    <source>
        <dbReference type="ARBA" id="ARBA00022989"/>
    </source>
</evidence>
<sequence>MGESILGKEKITTLFLKYSIPTISGMLFLGLNTIVDGFFVGNYIGANALASVNIAMPFSSLMLAVGVIIGIGTQSHIGQMLGQGNIKEANDTFKTALILIVGVSLLLSIMAIGATKQIAGFLGANEQLMPMVTTYISYIGLFLPFFGVMFVLDYVLKVMGKPIYAMVILVISVTSHMLFNYLFIVQLALGIKGAAFATGLGYSIAFLLAIFPFITGRTTLKLCKGSFKKTSAATIIYNGSAEGLSEIGTGVTTFLFNITLMRYVGEVGVAAFTAISYLSFIGNNVLIGLSDGVGAIISYNYGSGEMERVKKTVKLAALSALTIGVGFFAVISIFARDIIAIFLDVNSEHILNFAVYGARLYAFAFLVNGFNIVASGYFTAISKPKSSALIALSKGILWIGVGIIILPILLGIKGIWLTVPIAEMMTLLLSIALMYKHFKYRRCRD</sequence>
<dbReference type="GO" id="GO:0005886">
    <property type="term" value="C:plasma membrane"/>
    <property type="evidence" value="ECO:0007669"/>
    <property type="project" value="UniProtKB-SubCell"/>
</dbReference>
<evidence type="ECO:0000256" key="9">
    <source>
        <dbReference type="ARBA" id="ARBA00023251"/>
    </source>
</evidence>
<keyword evidence="7 10" id="KW-1133">Transmembrane helix</keyword>
<dbReference type="GO" id="GO:0046677">
    <property type="term" value="P:response to antibiotic"/>
    <property type="evidence" value="ECO:0007669"/>
    <property type="project" value="UniProtKB-KW"/>
</dbReference>
<dbReference type="STRING" id="1192197.JBW_03154"/>
<evidence type="ECO:0000313" key="11">
    <source>
        <dbReference type="EMBL" id="AJQ28495.1"/>
    </source>
</evidence>
<dbReference type="AlphaFoldDB" id="I8TWG8"/>
<dbReference type="CDD" id="cd13143">
    <property type="entry name" value="MATE_MepA_like"/>
    <property type="match status" value="1"/>
</dbReference>
<evidence type="ECO:0000256" key="4">
    <source>
        <dbReference type="ARBA" id="ARBA00022448"/>
    </source>
</evidence>
<dbReference type="GO" id="GO:0015297">
    <property type="term" value="F:antiporter activity"/>
    <property type="evidence" value="ECO:0007669"/>
    <property type="project" value="InterPro"/>
</dbReference>
<dbReference type="KEGG" id="pft:JBW_03154"/>
<feature type="transmembrane region" description="Helical" evidence="10">
    <location>
        <begin position="388"/>
        <end position="409"/>
    </location>
</feature>
<feature type="transmembrane region" description="Helical" evidence="10">
    <location>
        <begin position="93"/>
        <end position="115"/>
    </location>
</feature>
<dbReference type="PANTHER" id="PTHR43823">
    <property type="entry name" value="SPORULATION PROTEIN YKVU"/>
    <property type="match status" value="1"/>
</dbReference>
<feature type="transmembrane region" description="Helical" evidence="10">
    <location>
        <begin position="315"/>
        <end position="335"/>
    </location>
</feature>
<gene>
    <name evidence="11" type="ORF">JBW_03154</name>
</gene>
<evidence type="ECO:0000256" key="5">
    <source>
        <dbReference type="ARBA" id="ARBA00022475"/>
    </source>
</evidence>
<evidence type="ECO:0000256" key="10">
    <source>
        <dbReference type="SAM" id="Phobius"/>
    </source>
</evidence>
<evidence type="ECO:0000256" key="8">
    <source>
        <dbReference type="ARBA" id="ARBA00023136"/>
    </source>
</evidence>
<feature type="transmembrane region" description="Helical" evidence="10">
    <location>
        <begin position="50"/>
        <end position="72"/>
    </location>
</feature>
<keyword evidence="9" id="KW-0046">Antibiotic resistance</keyword>
<dbReference type="GO" id="GO:0042910">
    <property type="term" value="F:xenobiotic transmembrane transporter activity"/>
    <property type="evidence" value="ECO:0007669"/>
    <property type="project" value="InterPro"/>
</dbReference>
<comment type="subcellular location">
    <subcellularLocation>
        <location evidence="1">Cell membrane</location>
        <topology evidence="1">Multi-pass membrane protein</topology>
    </subcellularLocation>
</comment>
<evidence type="ECO:0000256" key="1">
    <source>
        <dbReference type="ARBA" id="ARBA00004651"/>
    </source>
</evidence>
<keyword evidence="4" id="KW-0813">Transport</keyword>
<name>I8TWG8_9FIRM</name>
<evidence type="ECO:0000313" key="12">
    <source>
        <dbReference type="Proteomes" id="UP000005361"/>
    </source>
</evidence>
<organism evidence="11 12">
    <name type="scientific">Pelosinus fermentans JBW45</name>
    <dbReference type="NCBI Taxonomy" id="1192197"/>
    <lineage>
        <taxon>Bacteria</taxon>
        <taxon>Bacillati</taxon>
        <taxon>Bacillota</taxon>
        <taxon>Negativicutes</taxon>
        <taxon>Selenomonadales</taxon>
        <taxon>Sporomusaceae</taxon>
        <taxon>Pelosinus</taxon>
    </lineage>
</organism>
<feature type="transmembrane region" description="Helical" evidence="10">
    <location>
        <begin position="360"/>
        <end position="381"/>
    </location>
</feature>
<dbReference type="InterPro" id="IPR048279">
    <property type="entry name" value="MdtK-like"/>
</dbReference>
<dbReference type="EMBL" id="CP010978">
    <property type="protein sequence ID" value="AJQ28495.1"/>
    <property type="molecule type" value="Genomic_DNA"/>
</dbReference>
<dbReference type="RefSeq" id="WP_007958093.1">
    <property type="nucleotide sequence ID" value="NZ_CP010978.1"/>
</dbReference>
<dbReference type="OrthoDB" id="9811110at2"/>
<dbReference type="Proteomes" id="UP000005361">
    <property type="component" value="Chromosome"/>
</dbReference>
<feature type="transmembrane region" description="Helical" evidence="10">
    <location>
        <begin position="415"/>
        <end position="435"/>
    </location>
</feature>
<keyword evidence="5" id="KW-1003">Cell membrane</keyword>
<accession>I8TWG8</accession>
<evidence type="ECO:0000256" key="3">
    <source>
        <dbReference type="ARBA" id="ARBA00022106"/>
    </source>
</evidence>
<dbReference type="PIRSF" id="PIRSF006603">
    <property type="entry name" value="DinF"/>
    <property type="match status" value="1"/>
</dbReference>
<proteinExistence type="inferred from homology"/>
<protein>
    <recommendedName>
        <fullName evidence="3">Multidrug export protein MepA</fullName>
    </recommendedName>
</protein>
<dbReference type="Pfam" id="PF01554">
    <property type="entry name" value="MatE"/>
    <property type="match status" value="2"/>
</dbReference>
<keyword evidence="8 10" id="KW-0472">Membrane</keyword>
<feature type="transmembrane region" description="Helical" evidence="10">
    <location>
        <begin position="163"/>
        <end position="188"/>
    </location>
</feature>
<keyword evidence="6 10" id="KW-0812">Transmembrane</keyword>
<feature type="transmembrane region" description="Helical" evidence="10">
    <location>
        <begin position="135"/>
        <end position="156"/>
    </location>
</feature>
<dbReference type="InterPro" id="IPR045070">
    <property type="entry name" value="MATE_MepA-like"/>
</dbReference>
<feature type="transmembrane region" description="Helical" evidence="10">
    <location>
        <begin position="194"/>
        <end position="214"/>
    </location>
</feature>
<feature type="transmembrane region" description="Helical" evidence="10">
    <location>
        <begin position="20"/>
        <end position="44"/>
    </location>
</feature>
<evidence type="ECO:0000256" key="6">
    <source>
        <dbReference type="ARBA" id="ARBA00022692"/>
    </source>
</evidence>
<dbReference type="PANTHER" id="PTHR43823:SF3">
    <property type="entry name" value="MULTIDRUG EXPORT PROTEIN MEPA"/>
    <property type="match status" value="1"/>
</dbReference>
<evidence type="ECO:0000256" key="2">
    <source>
        <dbReference type="ARBA" id="ARBA00008417"/>
    </source>
</evidence>
<comment type="similarity">
    <text evidence="2">Belongs to the multi antimicrobial extrusion (MATE) (TC 2.A.66.1) family. MepA subfamily.</text>
</comment>
<reference evidence="11 12" key="1">
    <citation type="journal article" date="2015" name="Genome Announc.">
        <title>Complete Genome Sequence of Pelosinus fermentans JBW45, a Member of a Remarkably Competitive Group of Negativicutes in the Firmicutes Phylum.</title>
        <authorList>
            <person name="De Leon K.B."/>
            <person name="Utturkar S.M."/>
            <person name="Camilleri L.B."/>
            <person name="Elias D.A."/>
            <person name="Arkin A.P."/>
            <person name="Fields M.W."/>
            <person name="Brown S.D."/>
            <person name="Wall J.D."/>
        </authorList>
    </citation>
    <scope>NUCLEOTIDE SEQUENCE [LARGE SCALE GENOMIC DNA]</scope>
    <source>
        <strain evidence="11 12">JBW45</strain>
    </source>
</reference>